<feature type="compositionally biased region" description="Acidic residues" evidence="1">
    <location>
        <begin position="41"/>
        <end position="63"/>
    </location>
</feature>
<evidence type="ECO:0000313" key="2">
    <source>
        <dbReference type="EMBL" id="KIM77876.1"/>
    </source>
</evidence>
<sequence>MLDGELAALHAESQEFSDTPSHRKCLHSESSLQLSDKAADDSPDDEFQPDEESDSDSDYADEEKEEREAAWRAICIFDPAALSKIHACISGTVVPTWIDRLPSNLGEKSHGKLKADQWLTLFTIFLPLILPEIWLTSRTTRNAALLDNFHDLVKCTNIVCSYSASNASSDDYLYHYIRYRGSSKKLFPGVSTRPNHHYAMHNRDLMMFWGPLPMISEFPYEQHNGTLQKIKTNSHIWEMDLTMLRQICRRGRLTGFIQDCISTQSPFSAALMVMFPNVMTPQSEMSTVSSHSEAQHNSRGQKLPSVEYNLILDYIHALRPNCLARHYKDLPHPEDAVILPPVAVPVTHITHKGRSYSTFSMHSGNSSISYHRADGTVDAGFITSMWKQILYGESHLFIIVSPHSQLSDDDASQSPYTSRPGFLGTLVYSQPPLSQKQKQVLIQQTQIKAHMANYTRPPGTFGIKAETMILMDSLHRNRE</sequence>
<dbReference type="HOGENOM" id="CLU_569989_0_0_1"/>
<keyword evidence="3" id="KW-1185">Reference proteome</keyword>
<protein>
    <submittedName>
        <fullName evidence="2">Uncharacterized protein</fullName>
    </submittedName>
</protein>
<dbReference type="Proteomes" id="UP000054166">
    <property type="component" value="Unassembled WGS sequence"/>
</dbReference>
<reference evidence="2 3" key="1">
    <citation type="submission" date="2014-04" db="EMBL/GenBank/DDBJ databases">
        <authorList>
            <consortium name="DOE Joint Genome Institute"/>
            <person name="Kuo A."/>
            <person name="Tarkka M."/>
            <person name="Buscot F."/>
            <person name="Kohler A."/>
            <person name="Nagy L.G."/>
            <person name="Floudas D."/>
            <person name="Copeland A."/>
            <person name="Barry K.W."/>
            <person name="Cichocki N."/>
            <person name="Veneault-Fourrey C."/>
            <person name="LaButti K."/>
            <person name="Lindquist E.A."/>
            <person name="Lipzen A."/>
            <person name="Lundell T."/>
            <person name="Morin E."/>
            <person name="Murat C."/>
            <person name="Sun H."/>
            <person name="Tunlid A."/>
            <person name="Henrissat B."/>
            <person name="Grigoriev I.V."/>
            <person name="Hibbett D.S."/>
            <person name="Martin F."/>
            <person name="Nordberg H.P."/>
            <person name="Cantor M.N."/>
            <person name="Hua S.X."/>
        </authorList>
    </citation>
    <scope>NUCLEOTIDE SEQUENCE [LARGE SCALE GENOMIC DNA]</scope>
    <source>
        <strain evidence="2 3">F 1598</strain>
    </source>
</reference>
<feature type="region of interest" description="Disordered" evidence="1">
    <location>
        <begin position="1"/>
        <end position="63"/>
    </location>
</feature>
<dbReference type="InParanoid" id="A0A0C3FDD6"/>
<evidence type="ECO:0000313" key="3">
    <source>
        <dbReference type="Proteomes" id="UP000054166"/>
    </source>
</evidence>
<dbReference type="OrthoDB" id="3269001at2759"/>
<evidence type="ECO:0000256" key="1">
    <source>
        <dbReference type="SAM" id="MobiDB-lite"/>
    </source>
</evidence>
<name>A0A0C3FDD6_PILCF</name>
<dbReference type="STRING" id="765440.A0A0C3FDD6"/>
<proteinExistence type="predicted"/>
<dbReference type="AlphaFoldDB" id="A0A0C3FDD6"/>
<dbReference type="EMBL" id="KN833021">
    <property type="protein sequence ID" value="KIM77876.1"/>
    <property type="molecule type" value="Genomic_DNA"/>
</dbReference>
<accession>A0A0C3FDD6</accession>
<gene>
    <name evidence="2" type="ORF">PILCRDRAFT_76265</name>
</gene>
<reference evidence="3" key="2">
    <citation type="submission" date="2015-01" db="EMBL/GenBank/DDBJ databases">
        <title>Evolutionary Origins and Diversification of the Mycorrhizal Mutualists.</title>
        <authorList>
            <consortium name="DOE Joint Genome Institute"/>
            <consortium name="Mycorrhizal Genomics Consortium"/>
            <person name="Kohler A."/>
            <person name="Kuo A."/>
            <person name="Nagy L.G."/>
            <person name="Floudas D."/>
            <person name="Copeland A."/>
            <person name="Barry K.W."/>
            <person name="Cichocki N."/>
            <person name="Veneault-Fourrey C."/>
            <person name="LaButti K."/>
            <person name="Lindquist E.A."/>
            <person name="Lipzen A."/>
            <person name="Lundell T."/>
            <person name="Morin E."/>
            <person name="Murat C."/>
            <person name="Riley R."/>
            <person name="Ohm R."/>
            <person name="Sun H."/>
            <person name="Tunlid A."/>
            <person name="Henrissat B."/>
            <person name="Grigoriev I.V."/>
            <person name="Hibbett D.S."/>
            <person name="Martin F."/>
        </authorList>
    </citation>
    <scope>NUCLEOTIDE SEQUENCE [LARGE SCALE GENOMIC DNA]</scope>
    <source>
        <strain evidence="3">F 1598</strain>
    </source>
</reference>
<organism evidence="2 3">
    <name type="scientific">Piloderma croceum (strain F 1598)</name>
    <dbReference type="NCBI Taxonomy" id="765440"/>
    <lineage>
        <taxon>Eukaryota</taxon>
        <taxon>Fungi</taxon>
        <taxon>Dikarya</taxon>
        <taxon>Basidiomycota</taxon>
        <taxon>Agaricomycotina</taxon>
        <taxon>Agaricomycetes</taxon>
        <taxon>Agaricomycetidae</taxon>
        <taxon>Atheliales</taxon>
        <taxon>Atheliaceae</taxon>
        <taxon>Piloderma</taxon>
    </lineage>
</organism>